<evidence type="ECO:0000256" key="3">
    <source>
        <dbReference type="ARBA" id="ARBA00014738"/>
    </source>
</evidence>
<dbReference type="SUPFAM" id="SSF52374">
    <property type="entry name" value="Nucleotidylyl transferase"/>
    <property type="match status" value="1"/>
</dbReference>
<dbReference type="Proteomes" id="UP000316253">
    <property type="component" value="Unassembled WGS sequence"/>
</dbReference>
<evidence type="ECO:0000256" key="2">
    <source>
        <dbReference type="ARBA" id="ARBA00011245"/>
    </source>
</evidence>
<keyword evidence="7" id="KW-0862">Zinc</keyword>
<dbReference type="PANTHER" id="PTHR10890:SF3">
    <property type="entry name" value="CYSTEINE--TRNA LIGASE, CYTOPLASMIC"/>
    <property type="match status" value="1"/>
</dbReference>
<dbReference type="InterPro" id="IPR014729">
    <property type="entry name" value="Rossmann-like_a/b/a_fold"/>
</dbReference>
<dbReference type="GO" id="GO:0005829">
    <property type="term" value="C:cytosol"/>
    <property type="evidence" value="ECO:0007669"/>
    <property type="project" value="TreeGrafter"/>
</dbReference>
<dbReference type="Gene3D" id="1.20.120.1910">
    <property type="entry name" value="Cysteine-tRNA ligase, C-terminal anti-codon recognition domain"/>
    <property type="match status" value="1"/>
</dbReference>
<gene>
    <name evidence="11" type="ORF">CEO22_692</name>
</gene>
<evidence type="ECO:0000259" key="9">
    <source>
        <dbReference type="Pfam" id="PF01406"/>
    </source>
</evidence>
<comment type="cofactor">
    <cofactor evidence="1">
        <name>Zn(2+)</name>
        <dbReference type="ChEBI" id="CHEBI:29105"/>
    </cofactor>
</comment>
<keyword evidence="5" id="KW-0479">Metal-binding</keyword>
<dbReference type="PANTHER" id="PTHR10890">
    <property type="entry name" value="CYSTEINYL-TRNA SYNTHETASE"/>
    <property type="match status" value="1"/>
</dbReference>
<accession>A0A554J8X6</accession>
<evidence type="ECO:0000256" key="6">
    <source>
        <dbReference type="ARBA" id="ARBA00022741"/>
    </source>
</evidence>
<protein>
    <recommendedName>
        <fullName evidence="3">Cysteine--tRNA ligase</fullName>
    </recommendedName>
</protein>
<evidence type="ECO:0000256" key="1">
    <source>
        <dbReference type="ARBA" id="ARBA00001947"/>
    </source>
</evidence>
<comment type="caution">
    <text evidence="11">The sequence shown here is derived from an EMBL/GenBank/DDBJ whole genome shotgun (WGS) entry which is preliminary data.</text>
</comment>
<reference evidence="11 12" key="1">
    <citation type="submission" date="2017-08" db="EMBL/GenBank/DDBJ databases">
        <title>Mechanisms for carbon and nitrogen cycling indicate functional differentiation within the Candidate Phyla Radiation.</title>
        <authorList>
            <person name="Danczak R.E."/>
            <person name="Johnston M.D."/>
            <person name="Kenah C."/>
            <person name="Slattery M."/>
            <person name="Wrighton K.C."/>
            <person name="Wilkins M.J."/>
        </authorList>
    </citation>
    <scope>NUCLEOTIDE SEQUENCE [LARGE SCALE GENOMIC DNA]</scope>
    <source>
        <strain evidence="11">Gr01-1014_85</strain>
    </source>
</reference>
<dbReference type="EMBL" id="VMFD01000083">
    <property type="protein sequence ID" value="TSC64834.1"/>
    <property type="molecule type" value="Genomic_DNA"/>
</dbReference>
<dbReference type="GO" id="GO:0005524">
    <property type="term" value="F:ATP binding"/>
    <property type="evidence" value="ECO:0007669"/>
    <property type="project" value="UniProtKB-KW"/>
</dbReference>
<dbReference type="Pfam" id="PF01406">
    <property type="entry name" value="tRNA-synt_1e"/>
    <property type="match status" value="1"/>
</dbReference>
<dbReference type="GO" id="GO:0046872">
    <property type="term" value="F:metal ion binding"/>
    <property type="evidence" value="ECO:0007669"/>
    <property type="project" value="UniProtKB-KW"/>
</dbReference>
<evidence type="ECO:0000256" key="5">
    <source>
        <dbReference type="ARBA" id="ARBA00022723"/>
    </source>
</evidence>
<comment type="subunit">
    <text evidence="2">Monomer.</text>
</comment>
<dbReference type="SUPFAM" id="SSF47323">
    <property type="entry name" value="Anticodon-binding domain of a subclass of class I aminoacyl-tRNA synthetases"/>
    <property type="match status" value="1"/>
</dbReference>
<keyword evidence="8" id="KW-0067">ATP-binding</keyword>
<evidence type="ECO:0000313" key="12">
    <source>
        <dbReference type="Proteomes" id="UP000316253"/>
    </source>
</evidence>
<dbReference type="Gene3D" id="3.40.50.620">
    <property type="entry name" value="HUPs"/>
    <property type="match status" value="1"/>
</dbReference>
<keyword evidence="6" id="KW-0547">Nucleotide-binding</keyword>
<dbReference type="InterPro" id="IPR009080">
    <property type="entry name" value="tRNAsynth_Ia_anticodon-bd"/>
</dbReference>
<evidence type="ECO:0000256" key="7">
    <source>
        <dbReference type="ARBA" id="ARBA00022833"/>
    </source>
</evidence>
<feature type="domain" description="Cysteinyl-tRNA ligase anticodon binding" evidence="10">
    <location>
        <begin position="177"/>
        <end position="219"/>
    </location>
</feature>
<evidence type="ECO:0000259" key="10">
    <source>
        <dbReference type="Pfam" id="PF23493"/>
    </source>
</evidence>
<keyword evidence="4" id="KW-0436">Ligase</keyword>
<dbReference type="InterPro" id="IPR056411">
    <property type="entry name" value="CysS_C"/>
</dbReference>
<name>A0A554J8X6_9BACT</name>
<dbReference type="InterPro" id="IPR024909">
    <property type="entry name" value="Cys-tRNA/MSH_ligase"/>
</dbReference>
<evidence type="ECO:0000313" key="11">
    <source>
        <dbReference type="EMBL" id="TSC64834.1"/>
    </source>
</evidence>
<evidence type="ECO:0000256" key="8">
    <source>
        <dbReference type="ARBA" id="ARBA00022840"/>
    </source>
</evidence>
<feature type="domain" description="tRNA synthetases class I catalytic" evidence="9">
    <location>
        <begin position="1"/>
        <end position="103"/>
    </location>
</feature>
<proteinExistence type="predicted"/>
<dbReference type="GO" id="GO:0006423">
    <property type="term" value="P:cysteinyl-tRNA aminoacylation"/>
    <property type="evidence" value="ECO:0007669"/>
    <property type="project" value="TreeGrafter"/>
</dbReference>
<dbReference type="GO" id="GO:0004817">
    <property type="term" value="F:cysteine-tRNA ligase activity"/>
    <property type="evidence" value="ECO:0007669"/>
    <property type="project" value="TreeGrafter"/>
</dbReference>
<evidence type="ECO:0000256" key="4">
    <source>
        <dbReference type="ARBA" id="ARBA00022598"/>
    </source>
</evidence>
<dbReference type="Pfam" id="PF23493">
    <property type="entry name" value="CysS_C"/>
    <property type="match status" value="1"/>
</dbReference>
<organism evidence="11 12">
    <name type="scientific">Candidatus Berkelbacteria bacterium Gr01-1014_85</name>
    <dbReference type="NCBI Taxonomy" id="2017150"/>
    <lineage>
        <taxon>Bacteria</taxon>
        <taxon>Candidatus Berkelbacteria</taxon>
    </lineage>
</organism>
<sequence>MAEKYLGKTIDLHLGGVDLIFPHHENEIAQSEAANGQPFVRYFVHGEHMTLNGQRMGKSLGNAWTVDDLIEQGISPLAYRYLWLTTHYRSKLNLTLESLQAAQTTLKQLKRLSLEPESLSDAERGQLAIKILALIEDDLNFPAAVAELHAANSYLLWLLFEPILGLGLEPLPDEASYPDAIRQLINRRKTARAQKQFELSDQIRVELEESGYLVEDRVDHTVTVQADFLA</sequence>
<keyword evidence="11" id="KW-0030">Aminoacyl-tRNA synthetase</keyword>
<dbReference type="AlphaFoldDB" id="A0A554J8X6"/>
<dbReference type="InterPro" id="IPR032678">
    <property type="entry name" value="tRNA-synt_1_cat_dom"/>
</dbReference>